<dbReference type="PANTHER" id="PTHR46825">
    <property type="entry name" value="D-ALANYL-D-ALANINE-CARBOXYPEPTIDASE/ENDOPEPTIDASE AMPH"/>
    <property type="match status" value="1"/>
</dbReference>
<name>A0ABT0KMI6_9GAMM</name>
<gene>
    <name evidence="2" type="ORF">L2737_06420</name>
</gene>
<evidence type="ECO:0000313" key="2">
    <source>
        <dbReference type="EMBL" id="MCL1044963.1"/>
    </source>
</evidence>
<dbReference type="RefSeq" id="WP_248955180.1">
    <property type="nucleotide sequence ID" value="NZ_JAKIKU010000003.1"/>
</dbReference>
<dbReference type="Proteomes" id="UP001202134">
    <property type="component" value="Unassembled WGS sequence"/>
</dbReference>
<dbReference type="Gene3D" id="3.40.710.10">
    <property type="entry name" value="DD-peptidase/beta-lactamase superfamily"/>
    <property type="match status" value="1"/>
</dbReference>
<dbReference type="Pfam" id="PF00144">
    <property type="entry name" value="Beta-lactamase"/>
    <property type="match status" value="1"/>
</dbReference>
<reference evidence="2 3" key="1">
    <citation type="submission" date="2022-01" db="EMBL/GenBank/DDBJ databases">
        <title>Whole genome-based taxonomy of the Shewanellaceae.</title>
        <authorList>
            <person name="Martin-Rodriguez A.J."/>
        </authorList>
    </citation>
    <scope>NUCLEOTIDE SEQUENCE [LARGE SCALE GENOMIC DNA]</scope>
    <source>
        <strain evidence="2 3">DSM 24955</strain>
    </source>
</reference>
<dbReference type="InterPro" id="IPR050491">
    <property type="entry name" value="AmpC-like"/>
</dbReference>
<dbReference type="EMBL" id="JAKIKU010000003">
    <property type="protein sequence ID" value="MCL1044963.1"/>
    <property type="molecule type" value="Genomic_DNA"/>
</dbReference>
<dbReference type="SUPFAM" id="SSF56601">
    <property type="entry name" value="beta-lactamase/transpeptidase-like"/>
    <property type="match status" value="1"/>
</dbReference>
<proteinExistence type="predicted"/>
<comment type="caution">
    <text evidence="2">The sequence shown here is derived from an EMBL/GenBank/DDBJ whole genome shotgun (WGS) entry which is preliminary data.</text>
</comment>
<feature type="domain" description="Beta-lactamase-related" evidence="1">
    <location>
        <begin position="32"/>
        <end position="342"/>
    </location>
</feature>
<keyword evidence="3" id="KW-1185">Reference proteome</keyword>
<dbReference type="InterPro" id="IPR001466">
    <property type="entry name" value="Beta-lactam-related"/>
</dbReference>
<evidence type="ECO:0000259" key="1">
    <source>
        <dbReference type="Pfam" id="PF00144"/>
    </source>
</evidence>
<protein>
    <submittedName>
        <fullName evidence="2">Beta-lactamase family protein</fullName>
    </submittedName>
</protein>
<accession>A0ABT0KMI6</accession>
<evidence type="ECO:0000313" key="3">
    <source>
        <dbReference type="Proteomes" id="UP001202134"/>
    </source>
</evidence>
<dbReference type="InterPro" id="IPR012338">
    <property type="entry name" value="Beta-lactam/transpept-like"/>
</dbReference>
<dbReference type="PANTHER" id="PTHR46825:SF9">
    <property type="entry name" value="BETA-LACTAMASE-RELATED DOMAIN-CONTAINING PROTEIN"/>
    <property type="match status" value="1"/>
</dbReference>
<sequence length="370" mass="41862">MIKSVVISIVLMLFLQSLAYGKTLMTVSDKLNQRIEYYVEEDNFQGAVLVAKQGKILFKKAYGYADIEKEMPNTTRHQFLIGSMTKSLTAVAVMRLVEQNKLDLHVPITTYIPKLDSKLASGVSLHHLLKHQSGFTRHLEHLASFEEKDITSSEILNIINTSEQSFEAGTQYEYGNLNYHLAAIIIENITGKNYAEAMKALVFAPLNMQQSGVERIANPAKNRANGYRKNVFGINRDENIVSYALGSGDIYSTVEDLLKWEQALYTTSFLSQQSLDLIFNGESKAFGYYGYGFRIREYQRSSKHNTLGKLTRHGGSMDGFSSNLHRYTDDQLTVIILANVRKFPIRTLTFELKEITLGADSMQRSRASFE</sequence>
<organism evidence="2 3">
    <name type="scientific">Shewanella electrodiphila</name>
    <dbReference type="NCBI Taxonomy" id="934143"/>
    <lineage>
        <taxon>Bacteria</taxon>
        <taxon>Pseudomonadati</taxon>
        <taxon>Pseudomonadota</taxon>
        <taxon>Gammaproteobacteria</taxon>
        <taxon>Alteromonadales</taxon>
        <taxon>Shewanellaceae</taxon>
        <taxon>Shewanella</taxon>
    </lineage>
</organism>